<feature type="chain" id="PRO_5034235568" description="Ig-like domain-containing protein" evidence="4">
    <location>
        <begin position="18"/>
        <end position="273"/>
    </location>
</feature>
<dbReference type="InterPro" id="IPR003006">
    <property type="entry name" value="Ig/MHC_CS"/>
</dbReference>
<name>A0A8C5PRE3_9ANUR</name>
<dbReference type="Pfam" id="PF07686">
    <property type="entry name" value="V-set"/>
    <property type="match status" value="1"/>
</dbReference>
<keyword evidence="2" id="KW-0325">Glycoprotein</keyword>
<keyword evidence="3" id="KW-1133">Transmembrane helix</keyword>
<dbReference type="PROSITE" id="PS00290">
    <property type="entry name" value="IG_MHC"/>
    <property type="match status" value="1"/>
</dbReference>
<dbReference type="Proteomes" id="UP000694569">
    <property type="component" value="Unplaced"/>
</dbReference>
<evidence type="ECO:0000259" key="5">
    <source>
        <dbReference type="PROSITE" id="PS50835"/>
    </source>
</evidence>
<evidence type="ECO:0000313" key="7">
    <source>
        <dbReference type="Proteomes" id="UP000694569"/>
    </source>
</evidence>
<dbReference type="InterPro" id="IPR003599">
    <property type="entry name" value="Ig_sub"/>
</dbReference>
<evidence type="ECO:0000256" key="1">
    <source>
        <dbReference type="ARBA" id="ARBA00023157"/>
    </source>
</evidence>
<organism evidence="6 7">
    <name type="scientific">Leptobrachium leishanense</name>
    <name type="common">Leishan spiny toad</name>
    <dbReference type="NCBI Taxonomy" id="445787"/>
    <lineage>
        <taxon>Eukaryota</taxon>
        <taxon>Metazoa</taxon>
        <taxon>Chordata</taxon>
        <taxon>Craniata</taxon>
        <taxon>Vertebrata</taxon>
        <taxon>Euteleostomi</taxon>
        <taxon>Amphibia</taxon>
        <taxon>Batrachia</taxon>
        <taxon>Anura</taxon>
        <taxon>Pelobatoidea</taxon>
        <taxon>Megophryidae</taxon>
        <taxon>Leptobrachium</taxon>
    </lineage>
</organism>
<proteinExistence type="predicted"/>
<dbReference type="InterPro" id="IPR013106">
    <property type="entry name" value="Ig_V-set"/>
</dbReference>
<evidence type="ECO:0000313" key="6">
    <source>
        <dbReference type="Ensembl" id="ENSLLEP00000026576.1"/>
    </source>
</evidence>
<feature type="domain" description="Ig-like" evidence="5">
    <location>
        <begin position="23"/>
        <end position="121"/>
    </location>
</feature>
<keyword evidence="4" id="KW-0732">Signal</keyword>
<dbReference type="PANTHER" id="PTHR19971">
    <property type="entry name" value="SIGNAL-REGULATORY PROTEIN BETA"/>
    <property type="match status" value="1"/>
</dbReference>
<keyword evidence="3" id="KW-0472">Membrane</keyword>
<dbReference type="InterPro" id="IPR051755">
    <property type="entry name" value="Ig-like_CS_Receptor"/>
</dbReference>
<keyword evidence="7" id="KW-1185">Reference proteome</keyword>
<feature type="domain" description="Ig-like" evidence="5">
    <location>
        <begin position="128"/>
        <end position="211"/>
    </location>
</feature>
<dbReference type="SMART" id="SM00409">
    <property type="entry name" value="IG"/>
    <property type="match status" value="1"/>
</dbReference>
<dbReference type="InterPro" id="IPR036179">
    <property type="entry name" value="Ig-like_dom_sf"/>
</dbReference>
<reference evidence="6" key="1">
    <citation type="submission" date="2025-08" db="UniProtKB">
        <authorList>
            <consortium name="Ensembl"/>
        </authorList>
    </citation>
    <scope>IDENTIFICATION</scope>
</reference>
<dbReference type="GeneTree" id="ENSGT00940000163371"/>
<evidence type="ECO:0000256" key="4">
    <source>
        <dbReference type="SAM" id="SignalP"/>
    </source>
</evidence>
<dbReference type="SUPFAM" id="SSF48726">
    <property type="entry name" value="Immunoglobulin"/>
    <property type="match status" value="2"/>
</dbReference>
<keyword evidence="3" id="KW-0812">Transmembrane</keyword>
<dbReference type="PROSITE" id="PS50835">
    <property type="entry name" value="IG_LIKE"/>
    <property type="match status" value="2"/>
</dbReference>
<dbReference type="Gene3D" id="2.60.40.10">
    <property type="entry name" value="Immunoglobulins"/>
    <property type="match status" value="2"/>
</dbReference>
<sequence>MGAIGLVLLLFVQSGGALEIYGPSAQRARRGSDALIPCSFTVDKPPVDPKYFAVFWYFKGYEILSYYNNVVKTQDPRFSLNTMNSLNGNASLSISRVMMSDEGVYTCSIIYSPERKEKEVTLHVQAAPEINIPERVMVTNRQSILRAAITGFYPVDINVKWFRDGEILNNYTVSTPQRNQDGTYNVTSEVTIMPTEEDKHRTFSCRVQHESLFGPLHEDFQLEFAEGPTSEDSAHRPVILGIVPPLIVLILTACVLIYTYRVRKSKRESKFLK</sequence>
<dbReference type="InterPro" id="IPR013783">
    <property type="entry name" value="Ig-like_fold"/>
</dbReference>
<dbReference type="Ensembl" id="ENSLLET00000027602.1">
    <property type="protein sequence ID" value="ENSLLEP00000026576.1"/>
    <property type="gene ID" value="ENSLLEG00000016845.1"/>
</dbReference>
<reference evidence="6" key="2">
    <citation type="submission" date="2025-09" db="UniProtKB">
        <authorList>
            <consortium name="Ensembl"/>
        </authorList>
    </citation>
    <scope>IDENTIFICATION</scope>
</reference>
<keyword evidence="1" id="KW-1015">Disulfide bond</keyword>
<protein>
    <recommendedName>
        <fullName evidence="5">Ig-like domain-containing protein</fullName>
    </recommendedName>
</protein>
<dbReference type="OrthoDB" id="10043043at2759"/>
<dbReference type="AlphaFoldDB" id="A0A8C5PRE3"/>
<feature type="signal peptide" evidence="4">
    <location>
        <begin position="1"/>
        <end position="17"/>
    </location>
</feature>
<evidence type="ECO:0000256" key="3">
    <source>
        <dbReference type="SAM" id="Phobius"/>
    </source>
</evidence>
<dbReference type="SMART" id="SM00406">
    <property type="entry name" value="IGv"/>
    <property type="match status" value="1"/>
</dbReference>
<accession>A0A8C5PRE3</accession>
<feature type="transmembrane region" description="Helical" evidence="3">
    <location>
        <begin position="238"/>
        <end position="260"/>
    </location>
</feature>
<dbReference type="InterPro" id="IPR007110">
    <property type="entry name" value="Ig-like_dom"/>
</dbReference>
<dbReference type="Pfam" id="PF07654">
    <property type="entry name" value="C1-set"/>
    <property type="match status" value="1"/>
</dbReference>
<dbReference type="InterPro" id="IPR003597">
    <property type="entry name" value="Ig_C1-set"/>
</dbReference>
<dbReference type="SMART" id="SM00407">
    <property type="entry name" value="IGc1"/>
    <property type="match status" value="1"/>
</dbReference>
<evidence type="ECO:0000256" key="2">
    <source>
        <dbReference type="ARBA" id="ARBA00023180"/>
    </source>
</evidence>